<sequence length="47" mass="5387">MISLVQPLQVHMPVEPKKLGSSPNQESFHLHHSRSILHVEYPTLCLQ</sequence>
<comment type="caution">
    <text evidence="2">The sequence shown here is derived from an EMBL/GenBank/DDBJ whole genome shotgun (WGS) entry which is preliminary data.</text>
</comment>
<keyword evidence="3" id="KW-1185">Reference proteome</keyword>
<organism evidence="2 3">
    <name type="scientific">Penstemon smallii</name>
    <dbReference type="NCBI Taxonomy" id="265156"/>
    <lineage>
        <taxon>Eukaryota</taxon>
        <taxon>Viridiplantae</taxon>
        <taxon>Streptophyta</taxon>
        <taxon>Embryophyta</taxon>
        <taxon>Tracheophyta</taxon>
        <taxon>Spermatophyta</taxon>
        <taxon>Magnoliopsida</taxon>
        <taxon>eudicotyledons</taxon>
        <taxon>Gunneridae</taxon>
        <taxon>Pentapetalae</taxon>
        <taxon>asterids</taxon>
        <taxon>lamiids</taxon>
        <taxon>Lamiales</taxon>
        <taxon>Plantaginaceae</taxon>
        <taxon>Cheloneae</taxon>
        <taxon>Penstemon</taxon>
    </lineage>
</organism>
<name>A0ABD3S8W3_9LAMI</name>
<reference evidence="2 3" key="1">
    <citation type="submission" date="2024-12" db="EMBL/GenBank/DDBJ databases">
        <title>The unique morphological basis and parallel evolutionary history of personate flowers in Penstemon.</title>
        <authorList>
            <person name="Depatie T.H."/>
            <person name="Wessinger C.A."/>
        </authorList>
    </citation>
    <scope>NUCLEOTIDE SEQUENCE [LARGE SCALE GENOMIC DNA]</scope>
    <source>
        <strain evidence="2">WTNN_2</strain>
        <tissue evidence="2">Leaf</tissue>
    </source>
</reference>
<gene>
    <name evidence="2" type="ORF">ACJIZ3_006783</name>
</gene>
<evidence type="ECO:0000313" key="3">
    <source>
        <dbReference type="Proteomes" id="UP001634393"/>
    </source>
</evidence>
<evidence type="ECO:0000313" key="2">
    <source>
        <dbReference type="EMBL" id="KAL3820878.1"/>
    </source>
</evidence>
<evidence type="ECO:0000256" key="1">
    <source>
        <dbReference type="SAM" id="MobiDB-lite"/>
    </source>
</evidence>
<accession>A0ABD3S8W3</accession>
<protein>
    <submittedName>
        <fullName evidence="2">Uncharacterized protein</fullName>
    </submittedName>
</protein>
<dbReference type="EMBL" id="JBJXBP010000007">
    <property type="protein sequence ID" value="KAL3820878.1"/>
    <property type="molecule type" value="Genomic_DNA"/>
</dbReference>
<proteinExistence type="predicted"/>
<dbReference type="AlphaFoldDB" id="A0ABD3S8W3"/>
<dbReference type="Proteomes" id="UP001634393">
    <property type="component" value="Unassembled WGS sequence"/>
</dbReference>
<feature type="region of interest" description="Disordered" evidence="1">
    <location>
        <begin position="1"/>
        <end position="27"/>
    </location>
</feature>